<dbReference type="InterPro" id="IPR006693">
    <property type="entry name" value="AB_hydrolase_lipase"/>
</dbReference>
<sequence>MEFKIEFLVVLYIVLLVKQGFCDDLSEYIDLTIEEFIEKFGYPVESHEVTTEDGFTLTIFRIPHGKARKGINKKPILMMHGLFGQADNFILNAVNNASLAFLMADNGYDVWLGNTRGNEYGLKHKELDPSDTEFWNFSYHDISLNDLPATIDYILQKTKKKKLQYIGHSQGGTIFFVLTSLKPEYQKKISLSSLLAPAGYMGQNKFYKRVLVVKYHKFTEMLLRLSNIVEVPTFSEFTSKGCNNSITLLRDICELSWHLLWGGNSREVKQEMLPLILKRTPSVATKQMLHFGQGMASGHFRPYDYGKTQNIKVYGKEVPDDYPIEKIAVPVAIYYSLADNLVPYEDEEEVCATIQNCVRKFLMSSGKWTHLDFLFAINLQKELNEPLLELALKYDE</sequence>
<evidence type="ECO:0000256" key="5">
    <source>
        <dbReference type="ARBA" id="ARBA00023098"/>
    </source>
</evidence>
<feature type="active site" description="Charge relay system" evidence="8">
    <location>
        <position position="339"/>
    </location>
</feature>
<keyword evidence="2 9" id="KW-0732">Signal</keyword>
<dbReference type="InterPro" id="IPR025483">
    <property type="entry name" value="Lipase_euk"/>
</dbReference>
<dbReference type="Gene3D" id="3.40.50.1820">
    <property type="entry name" value="alpha/beta hydrolase"/>
    <property type="match status" value="1"/>
</dbReference>
<dbReference type="EMBL" id="JABFTP020000165">
    <property type="protein sequence ID" value="KAL3285316.1"/>
    <property type="molecule type" value="Genomic_DNA"/>
</dbReference>
<keyword evidence="5" id="KW-0443">Lipid metabolism</keyword>
<gene>
    <name evidence="11" type="ORF">HHI36_019425</name>
</gene>
<evidence type="ECO:0000256" key="2">
    <source>
        <dbReference type="ARBA" id="ARBA00022729"/>
    </source>
</evidence>
<name>A0ABD2P2V7_9CUCU</name>
<feature type="active site" description="Charge relay system" evidence="8">
    <location>
        <position position="370"/>
    </location>
</feature>
<evidence type="ECO:0000256" key="3">
    <source>
        <dbReference type="ARBA" id="ARBA00022801"/>
    </source>
</evidence>
<keyword evidence="6" id="KW-0325">Glycoprotein</keyword>
<organism evidence="11 12">
    <name type="scientific">Cryptolaemus montrouzieri</name>
    <dbReference type="NCBI Taxonomy" id="559131"/>
    <lineage>
        <taxon>Eukaryota</taxon>
        <taxon>Metazoa</taxon>
        <taxon>Ecdysozoa</taxon>
        <taxon>Arthropoda</taxon>
        <taxon>Hexapoda</taxon>
        <taxon>Insecta</taxon>
        <taxon>Pterygota</taxon>
        <taxon>Neoptera</taxon>
        <taxon>Endopterygota</taxon>
        <taxon>Coleoptera</taxon>
        <taxon>Polyphaga</taxon>
        <taxon>Cucujiformia</taxon>
        <taxon>Coccinelloidea</taxon>
        <taxon>Coccinellidae</taxon>
        <taxon>Scymninae</taxon>
        <taxon>Scymnini</taxon>
        <taxon>Cryptolaemus</taxon>
    </lineage>
</organism>
<evidence type="ECO:0000256" key="7">
    <source>
        <dbReference type="PIRNR" id="PIRNR000862"/>
    </source>
</evidence>
<evidence type="ECO:0000259" key="10">
    <source>
        <dbReference type="Pfam" id="PF04083"/>
    </source>
</evidence>
<reference evidence="11 12" key="1">
    <citation type="journal article" date="2021" name="BMC Biol.">
        <title>Horizontally acquired antibacterial genes associated with adaptive radiation of ladybird beetles.</title>
        <authorList>
            <person name="Li H.S."/>
            <person name="Tang X.F."/>
            <person name="Huang Y.H."/>
            <person name="Xu Z.Y."/>
            <person name="Chen M.L."/>
            <person name="Du X.Y."/>
            <person name="Qiu B.Y."/>
            <person name="Chen P.T."/>
            <person name="Zhang W."/>
            <person name="Slipinski A."/>
            <person name="Escalona H.E."/>
            <person name="Waterhouse R.M."/>
            <person name="Zwick A."/>
            <person name="Pang H."/>
        </authorList>
    </citation>
    <scope>NUCLEOTIDE SEQUENCE [LARGE SCALE GENOMIC DNA]</scope>
    <source>
        <strain evidence="11">SYSU2018</strain>
    </source>
</reference>
<keyword evidence="3 7" id="KW-0378">Hydrolase</keyword>
<dbReference type="SUPFAM" id="SSF53474">
    <property type="entry name" value="alpha/beta-Hydrolases"/>
    <property type="match status" value="1"/>
</dbReference>
<evidence type="ECO:0000256" key="8">
    <source>
        <dbReference type="PIRSR" id="PIRSR000862-1"/>
    </source>
</evidence>
<feature type="chain" id="PRO_5044811294" description="Lipase" evidence="9">
    <location>
        <begin position="23"/>
        <end position="396"/>
    </location>
</feature>
<dbReference type="InterPro" id="IPR029058">
    <property type="entry name" value="AB_hydrolase_fold"/>
</dbReference>
<dbReference type="Pfam" id="PF04083">
    <property type="entry name" value="Abhydro_lipase"/>
    <property type="match status" value="1"/>
</dbReference>
<accession>A0ABD2P2V7</accession>
<evidence type="ECO:0000256" key="9">
    <source>
        <dbReference type="SAM" id="SignalP"/>
    </source>
</evidence>
<dbReference type="PANTHER" id="PTHR11005">
    <property type="entry name" value="LYSOSOMAL ACID LIPASE-RELATED"/>
    <property type="match status" value="1"/>
</dbReference>
<dbReference type="PIRSF" id="PIRSF000862">
    <property type="entry name" value="Steryl_ester_lip"/>
    <property type="match status" value="1"/>
</dbReference>
<comment type="caution">
    <text evidence="11">The sequence shown here is derived from an EMBL/GenBank/DDBJ whole genome shotgun (WGS) entry which is preliminary data.</text>
</comment>
<dbReference type="AlphaFoldDB" id="A0ABD2P2V7"/>
<dbReference type="GO" id="GO:0016787">
    <property type="term" value="F:hydrolase activity"/>
    <property type="evidence" value="ECO:0007669"/>
    <property type="project" value="UniProtKB-KW"/>
</dbReference>
<dbReference type="GO" id="GO:0016042">
    <property type="term" value="P:lipid catabolic process"/>
    <property type="evidence" value="ECO:0007669"/>
    <property type="project" value="UniProtKB-KW"/>
</dbReference>
<evidence type="ECO:0000313" key="11">
    <source>
        <dbReference type="EMBL" id="KAL3285316.1"/>
    </source>
</evidence>
<feature type="signal peptide" evidence="9">
    <location>
        <begin position="1"/>
        <end position="22"/>
    </location>
</feature>
<keyword evidence="4 7" id="KW-0442">Lipid degradation</keyword>
<evidence type="ECO:0000256" key="1">
    <source>
        <dbReference type="ARBA" id="ARBA00010701"/>
    </source>
</evidence>
<protein>
    <recommendedName>
        <fullName evidence="7">Lipase</fullName>
    </recommendedName>
</protein>
<evidence type="ECO:0000313" key="12">
    <source>
        <dbReference type="Proteomes" id="UP001516400"/>
    </source>
</evidence>
<comment type="similarity">
    <text evidence="1 7">Belongs to the AB hydrolase superfamily. Lipase family.</text>
</comment>
<feature type="domain" description="Partial AB-hydrolase lipase" evidence="10">
    <location>
        <begin position="33"/>
        <end position="92"/>
    </location>
</feature>
<keyword evidence="12" id="KW-1185">Reference proteome</keyword>
<feature type="active site" description="Nucleophile" evidence="8">
    <location>
        <position position="169"/>
    </location>
</feature>
<evidence type="ECO:0000256" key="4">
    <source>
        <dbReference type="ARBA" id="ARBA00022963"/>
    </source>
</evidence>
<evidence type="ECO:0000256" key="6">
    <source>
        <dbReference type="ARBA" id="ARBA00023180"/>
    </source>
</evidence>
<dbReference type="Proteomes" id="UP001516400">
    <property type="component" value="Unassembled WGS sequence"/>
</dbReference>
<proteinExistence type="inferred from homology"/>
<dbReference type="FunFam" id="3.40.50.1820:FF:000057">
    <property type="entry name" value="Lipase"/>
    <property type="match status" value="1"/>
</dbReference>